<dbReference type="InterPro" id="IPR013320">
    <property type="entry name" value="ConA-like_dom_sf"/>
</dbReference>
<sequence>MKISPLLSLVTLACLNQITFASETSEIHTITNKDMTDISYYTDEYLVHSNLWGARAMKENAPPFQFNLHKANGPLPCNVAYDWTIFDKFETPIFPYMGYGDRLWATKPNSTTNKLPIQIKDIAVCDIYCDLEIDEKNFDRSKGNLAYDVWFARDKINNDDEKRIEIMLWFNRNEQYPVGGNNHQGVYSFFGIQWDLYVGNLKPKTEGGQGTTVCTFIAQTPAYKGMINFMKPIEIIKRKGLLLDTDYLGAFELGNEVYLGNGSTHIKGFHVDVQPVGLPQDKLRLDWRFHHLPFSKQYFDGSHGITTSLKNQTAVEQASIAIRFRPLETEKRQILYKEGKTQNGLSIYLEKGQINFASWNTIDGKIVSSFSSTPLVKAIVNQNSKTSATYVNAVVSLDQATATMTTYLDGEILGTQTFYGLEAKRGNTTFAFADGNAKLPYPDGVKQDAAFFNGIIDDILIYDAILTPEQVALIK</sequence>
<keyword evidence="5" id="KW-1185">Reference proteome</keyword>
<evidence type="ECO:0000256" key="1">
    <source>
        <dbReference type="ARBA" id="ARBA00005519"/>
    </source>
</evidence>
<keyword evidence="2" id="KW-0624">Polysaccharide degradation</keyword>
<name>A0ABY7VVN7_9BACT</name>
<dbReference type="PANTHER" id="PTHR34002">
    <property type="entry name" value="BLR1656 PROTEIN"/>
    <property type="match status" value="1"/>
</dbReference>
<gene>
    <name evidence="4" type="ORF">PQO03_18280</name>
</gene>
<dbReference type="InterPro" id="IPR013319">
    <property type="entry name" value="GH11/12"/>
</dbReference>
<evidence type="ECO:0000313" key="4">
    <source>
        <dbReference type="EMBL" id="WDE97777.1"/>
    </source>
</evidence>
<proteinExistence type="inferred from homology"/>
<dbReference type="Proteomes" id="UP001214250">
    <property type="component" value="Chromosome 2"/>
</dbReference>
<feature type="chain" id="PRO_5047549027" evidence="3">
    <location>
        <begin position="22"/>
        <end position="475"/>
    </location>
</feature>
<dbReference type="Pfam" id="PF01670">
    <property type="entry name" value="Glyco_hydro_12"/>
    <property type="match status" value="1"/>
</dbReference>
<dbReference type="InterPro" id="IPR002594">
    <property type="entry name" value="GH12"/>
</dbReference>
<dbReference type="SUPFAM" id="SSF49899">
    <property type="entry name" value="Concanavalin A-like lectins/glucanases"/>
    <property type="match status" value="2"/>
</dbReference>
<keyword evidence="2" id="KW-0378">Hydrolase</keyword>
<dbReference type="Gene3D" id="2.60.120.200">
    <property type="match status" value="1"/>
</dbReference>
<feature type="signal peptide" evidence="3">
    <location>
        <begin position="1"/>
        <end position="21"/>
    </location>
</feature>
<keyword evidence="2" id="KW-0119">Carbohydrate metabolism</keyword>
<protein>
    <submittedName>
        <fullName evidence="4">Uncharacterized protein</fullName>
    </submittedName>
</protein>
<comment type="similarity">
    <text evidence="1 2">Belongs to the glycosyl hydrolase 12 (cellulase H) family.</text>
</comment>
<evidence type="ECO:0000256" key="2">
    <source>
        <dbReference type="RuleBase" id="RU361163"/>
    </source>
</evidence>
<dbReference type="RefSeq" id="WP_274152371.1">
    <property type="nucleotide sequence ID" value="NZ_CP117812.1"/>
</dbReference>
<dbReference type="PANTHER" id="PTHR34002:SF9">
    <property type="entry name" value="XYLOGLUCAN-SPECIFIC ENDO-BETA-1,4-GLUCANASE A"/>
    <property type="match status" value="1"/>
</dbReference>
<dbReference type="EMBL" id="CP117812">
    <property type="protein sequence ID" value="WDE97777.1"/>
    <property type="molecule type" value="Genomic_DNA"/>
</dbReference>
<evidence type="ECO:0000313" key="5">
    <source>
        <dbReference type="Proteomes" id="UP001214250"/>
    </source>
</evidence>
<dbReference type="Pfam" id="PF13385">
    <property type="entry name" value="Laminin_G_3"/>
    <property type="match status" value="1"/>
</dbReference>
<accession>A0ABY7VVN7</accession>
<evidence type="ECO:0000256" key="3">
    <source>
        <dbReference type="SAM" id="SignalP"/>
    </source>
</evidence>
<organism evidence="4 5">
    <name type="scientific">Lentisphaera profundi</name>
    <dbReference type="NCBI Taxonomy" id="1658616"/>
    <lineage>
        <taxon>Bacteria</taxon>
        <taxon>Pseudomonadati</taxon>
        <taxon>Lentisphaerota</taxon>
        <taxon>Lentisphaeria</taxon>
        <taxon>Lentisphaerales</taxon>
        <taxon>Lentisphaeraceae</taxon>
        <taxon>Lentisphaera</taxon>
    </lineage>
</organism>
<dbReference type="Gene3D" id="2.60.120.180">
    <property type="match status" value="1"/>
</dbReference>
<reference evidence="4 5" key="1">
    <citation type="submission" date="2023-02" db="EMBL/GenBank/DDBJ databases">
        <title>Genome sequence of Lentisphaera profundi SAORIC-696.</title>
        <authorList>
            <person name="Kim e."/>
            <person name="Cho J.-C."/>
            <person name="Choi A."/>
            <person name="Kang I."/>
        </authorList>
    </citation>
    <scope>NUCLEOTIDE SEQUENCE [LARGE SCALE GENOMIC DNA]</scope>
    <source>
        <strain evidence="4 5">SAORIC-696</strain>
    </source>
</reference>
<keyword evidence="2" id="KW-0326">Glycosidase</keyword>
<keyword evidence="3" id="KW-0732">Signal</keyword>